<organism evidence="1 2">
    <name type="scientific">Dictyobacter halimunensis</name>
    <dbReference type="NCBI Taxonomy" id="3026934"/>
    <lineage>
        <taxon>Bacteria</taxon>
        <taxon>Bacillati</taxon>
        <taxon>Chloroflexota</taxon>
        <taxon>Ktedonobacteria</taxon>
        <taxon>Ktedonobacterales</taxon>
        <taxon>Dictyobacteraceae</taxon>
        <taxon>Dictyobacter</taxon>
    </lineage>
</organism>
<evidence type="ECO:0000313" key="1">
    <source>
        <dbReference type="EMBL" id="GLV55567.1"/>
    </source>
</evidence>
<accession>A0ABQ6FT40</accession>
<dbReference type="Proteomes" id="UP001344906">
    <property type="component" value="Unassembled WGS sequence"/>
</dbReference>
<proteinExistence type="predicted"/>
<name>A0ABQ6FT40_9CHLR</name>
<gene>
    <name evidence="1" type="ORF">KDH_24110</name>
</gene>
<protein>
    <submittedName>
        <fullName evidence="1">Uncharacterized protein</fullName>
    </submittedName>
</protein>
<keyword evidence="2" id="KW-1185">Reference proteome</keyword>
<dbReference type="EMBL" id="BSRI01000001">
    <property type="protein sequence ID" value="GLV55567.1"/>
    <property type="molecule type" value="Genomic_DNA"/>
</dbReference>
<reference evidence="1 2" key="1">
    <citation type="submission" date="2023-02" db="EMBL/GenBank/DDBJ databases">
        <title>Dictyobacter halimunensis sp. nov., a new member of the class Ktedonobacteria from forest soil in a geothermal area.</title>
        <authorList>
            <person name="Rachmania M.K."/>
            <person name="Ningsih F."/>
            <person name="Sakai Y."/>
            <person name="Yabe S."/>
            <person name="Yokota A."/>
            <person name="Sjamsuridzal W."/>
        </authorList>
    </citation>
    <scope>NUCLEOTIDE SEQUENCE [LARGE SCALE GENOMIC DNA]</scope>
    <source>
        <strain evidence="1 2">S3.2.2.5</strain>
    </source>
</reference>
<sequence length="49" mass="5390">MGGRGLPSLALAARTTVEGPYGGRFTLGERFIFGTFRVSGRVVFWQQIE</sequence>
<evidence type="ECO:0000313" key="2">
    <source>
        <dbReference type="Proteomes" id="UP001344906"/>
    </source>
</evidence>
<comment type="caution">
    <text evidence="1">The sequence shown here is derived from an EMBL/GenBank/DDBJ whole genome shotgun (WGS) entry which is preliminary data.</text>
</comment>